<dbReference type="EMBL" id="CP018025">
    <property type="protein sequence ID" value="APD92015.1"/>
    <property type="molecule type" value="Genomic_DNA"/>
</dbReference>
<evidence type="ECO:0000313" key="1">
    <source>
        <dbReference type="EMBL" id="APD92015.1"/>
    </source>
</evidence>
<keyword evidence="1" id="KW-0614">Plasmid</keyword>
<organism evidence="1 2">
    <name type="scientific">Alteromonas mediterranea</name>
    <dbReference type="NCBI Taxonomy" id="314275"/>
    <lineage>
        <taxon>Bacteria</taxon>
        <taxon>Pseudomonadati</taxon>
        <taxon>Pseudomonadota</taxon>
        <taxon>Gammaproteobacteria</taxon>
        <taxon>Alteromonadales</taxon>
        <taxon>Alteromonadaceae</taxon>
        <taxon>Alteromonas/Salinimonas group</taxon>
        <taxon>Alteromonas</taxon>
    </lineage>
</organism>
<sequence>MPIHNVKNPELTQLQDDIYITIKNTPALLETFFEQLFGVTQTYLGRSKRKQFNGILADTYGYQMAKEKWAVEKIQAAIDLGKVVITPEGKVGGKQTVTTVLSLAYCAPLLTDAIREYNKVSGEYVSLYALSGESGPLFKALLEDYWDDMLAFGKLHTRYQKNWESIGYAARTAA</sequence>
<reference evidence="1 2" key="1">
    <citation type="submission" date="2016-11" db="EMBL/GenBank/DDBJ databases">
        <title>Networking in microbes: conjugative elements and plasmids in the genus Alteromonas.</title>
        <authorList>
            <person name="Lopez-Perez M."/>
            <person name="Ramon-Marco N."/>
            <person name="Rodriguez-Valera F."/>
        </authorList>
    </citation>
    <scope>NUCLEOTIDE SEQUENCE [LARGE SCALE GENOMIC DNA]</scope>
    <source>
        <strain evidence="1 2">CP48</strain>
        <plasmid evidence="2">pamcp48-600</plasmid>
    </source>
</reference>
<geneLocation type="plasmid" evidence="2">
    <name>pamcp48-600</name>
</geneLocation>
<proteinExistence type="predicted"/>
<name>A0AAC9JGD8_9ALTE</name>
<gene>
    <name evidence="1" type="ORF">BM524_19020</name>
</gene>
<evidence type="ECO:0000313" key="2">
    <source>
        <dbReference type="Proteomes" id="UP000182101"/>
    </source>
</evidence>
<dbReference type="Proteomes" id="UP000182101">
    <property type="component" value="Plasmid pAMCP48-600"/>
</dbReference>
<dbReference type="RefSeq" id="WP_071960625.1">
    <property type="nucleotide sequence ID" value="NZ_CP018025.1"/>
</dbReference>
<protein>
    <submittedName>
        <fullName evidence="1">Uncharacterized protein</fullName>
    </submittedName>
</protein>
<accession>A0AAC9JGD8</accession>
<dbReference type="AlphaFoldDB" id="A0AAC9JGD8"/>